<accession>L8H3U9</accession>
<dbReference type="KEGG" id="acan:ACA1_266390"/>
<gene>
    <name evidence="3" type="ORF">ACA1_266390</name>
</gene>
<dbReference type="GeneID" id="14920192"/>
<proteinExistence type="predicted"/>
<dbReference type="InterPro" id="IPR051481">
    <property type="entry name" value="BTB-POZ/Galectin-3-binding"/>
</dbReference>
<protein>
    <submittedName>
        <fullName evidence="3">BTB/POZ domain containing protein</fullName>
    </submittedName>
</protein>
<dbReference type="InterPro" id="IPR046455">
    <property type="entry name" value="Sec7/BIG1-like_C"/>
</dbReference>
<feature type="compositionally biased region" description="Polar residues" evidence="1">
    <location>
        <begin position="15"/>
        <end position="39"/>
    </location>
</feature>
<dbReference type="Proteomes" id="UP000011083">
    <property type="component" value="Unassembled WGS sequence"/>
</dbReference>
<dbReference type="Pfam" id="PF20252">
    <property type="entry name" value="BIG2_C"/>
    <property type="match status" value="1"/>
</dbReference>
<reference evidence="3 4" key="1">
    <citation type="journal article" date="2013" name="Genome Biol.">
        <title>Genome of Acanthamoeba castellanii highlights extensive lateral gene transfer and early evolution of tyrosine kinase signaling.</title>
        <authorList>
            <person name="Clarke M."/>
            <person name="Lohan A.J."/>
            <person name="Liu B."/>
            <person name="Lagkouvardos I."/>
            <person name="Roy S."/>
            <person name="Zafar N."/>
            <person name="Bertelli C."/>
            <person name="Schilde C."/>
            <person name="Kianianmomeni A."/>
            <person name="Burglin T.R."/>
            <person name="Frech C."/>
            <person name="Turcotte B."/>
            <person name="Kopec K.O."/>
            <person name="Synnott J.M."/>
            <person name="Choo C."/>
            <person name="Paponov I."/>
            <person name="Finkler A."/>
            <person name="Soon Heng Tan C."/>
            <person name="Hutchins A.P."/>
            <person name="Weinmeier T."/>
            <person name="Rattei T."/>
            <person name="Chu J.S."/>
            <person name="Gimenez G."/>
            <person name="Irimia M."/>
            <person name="Rigden D.J."/>
            <person name="Fitzpatrick D.A."/>
            <person name="Lorenzo-Morales J."/>
            <person name="Bateman A."/>
            <person name="Chiu C.H."/>
            <person name="Tang P."/>
            <person name="Hegemann P."/>
            <person name="Fromm H."/>
            <person name="Raoult D."/>
            <person name="Greub G."/>
            <person name="Miranda-Saavedra D."/>
            <person name="Chen N."/>
            <person name="Nash P."/>
            <person name="Ginger M.L."/>
            <person name="Horn M."/>
            <person name="Schaap P."/>
            <person name="Caler L."/>
            <person name="Loftus B."/>
        </authorList>
    </citation>
    <scope>NUCLEOTIDE SEQUENCE [LARGE SCALE GENOMIC DNA]</scope>
    <source>
        <strain evidence="3 4">Neff</strain>
    </source>
</reference>
<dbReference type="STRING" id="1257118.L8H3U9"/>
<sequence length="747" mass="81873">MDDEAEANEVRSRRSVSTPHHQQAAASQSPPTKNQQSNRLRGASSGSSGSFLIDALKKTKMGKKHKKQLKQLLVDSLDQAAAATPTTSSSSSAPQVPPHLSTTTTSTTPSTASTRPQPHQVLSISQGTDQSWSASSTTPPAPFSLSDVSDMERKFLNTSFGTDRSSFSAYDRRSSAGVSGASTPSSPSFSPGTSPSFSCSPLLAGVFAGATADRRDSTDTTGGGVGGRRSFSEEAAAGSGTTTTSAGGAKEKKKKKKKKEAKKKGKREHRKKSSESSGSRLLMSTSPPSSTLPMLTSSPTVSSPMTVTTPMTPTTVAGGGYGGYDRQPMNIDLDSLKKKVKPKRCEADIFRDGFRHFLQSGDYSDLTLECEGKEYRVHRLLLAYSSEYFSRLLLSNFQEGRQTYIHLRFPDPAHVFPLVLQGHVTIAEDNVIPLLAMADHYLVQELQQMCSDFVNQTLSRDNALARLKRAIDFNSEEVVLKCLFITARNFSHASLGKADYTFLPVDIFMLLLHHRYLAVKSEQHLFNTVCTYVEAHRDDLTEEQINELMEAVRFRWLSYEQLEERAHTNVESFLEAIISGYRFAYSANNDVRLRTGLGPTGVMTRIIKIEVTAMSSCLRILFTLYSEPDGSEKREVSEKRLTLLITEFAEEFIQTALNSSSPYSQSKVGLMVQILQGILQFDESQFGKHVPLLYRHFVGLMLSERKEIRSALQPIFERIGLAHGLITAAVPSSPSPTTEASSSSSSS</sequence>
<dbReference type="Gene3D" id="3.30.710.10">
    <property type="entry name" value="Potassium Channel Kv1.1, Chain A"/>
    <property type="match status" value="1"/>
</dbReference>
<feature type="domain" description="BTB" evidence="2">
    <location>
        <begin position="364"/>
        <end position="428"/>
    </location>
</feature>
<dbReference type="Pfam" id="PF07707">
    <property type="entry name" value="BACK"/>
    <property type="match status" value="1"/>
</dbReference>
<organism evidence="3 4">
    <name type="scientific">Acanthamoeba castellanii (strain ATCC 30010 / Neff)</name>
    <dbReference type="NCBI Taxonomy" id="1257118"/>
    <lineage>
        <taxon>Eukaryota</taxon>
        <taxon>Amoebozoa</taxon>
        <taxon>Discosea</taxon>
        <taxon>Longamoebia</taxon>
        <taxon>Centramoebida</taxon>
        <taxon>Acanthamoebidae</taxon>
        <taxon>Acanthamoeba</taxon>
    </lineage>
</organism>
<keyword evidence="4" id="KW-1185">Reference proteome</keyword>
<evidence type="ECO:0000256" key="1">
    <source>
        <dbReference type="SAM" id="MobiDB-lite"/>
    </source>
</evidence>
<feature type="region of interest" description="Disordered" evidence="1">
    <location>
        <begin position="161"/>
        <end position="196"/>
    </location>
</feature>
<evidence type="ECO:0000259" key="2">
    <source>
        <dbReference type="PROSITE" id="PS50097"/>
    </source>
</evidence>
<name>L8H3U9_ACACF</name>
<feature type="region of interest" description="Disordered" evidence="1">
    <location>
        <begin position="1"/>
        <end position="51"/>
    </location>
</feature>
<feature type="compositionally biased region" description="Polar residues" evidence="1">
    <location>
        <begin position="115"/>
        <end position="130"/>
    </location>
</feature>
<feature type="compositionally biased region" description="Basic residues" evidence="1">
    <location>
        <begin position="251"/>
        <end position="272"/>
    </location>
</feature>
<dbReference type="InterPro" id="IPR000210">
    <property type="entry name" value="BTB/POZ_dom"/>
</dbReference>
<evidence type="ECO:0000313" key="3">
    <source>
        <dbReference type="EMBL" id="ELR19413.1"/>
    </source>
</evidence>
<feature type="compositionally biased region" description="Low complexity" evidence="1">
    <location>
        <begin position="131"/>
        <end position="146"/>
    </location>
</feature>
<dbReference type="InterPro" id="IPR011705">
    <property type="entry name" value="BACK"/>
</dbReference>
<dbReference type="SUPFAM" id="SSF54695">
    <property type="entry name" value="POZ domain"/>
    <property type="match status" value="1"/>
</dbReference>
<dbReference type="Gene3D" id="1.25.40.420">
    <property type="match status" value="1"/>
</dbReference>
<feature type="compositionally biased region" description="Low complexity" evidence="1">
    <location>
        <begin position="275"/>
        <end position="316"/>
    </location>
</feature>
<evidence type="ECO:0000313" key="4">
    <source>
        <dbReference type="Proteomes" id="UP000011083"/>
    </source>
</evidence>
<dbReference type="RefSeq" id="XP_004341499.1">
    <property type="nucleotide sequence ID" value="XM_004341451.1"/>
</dbReference>
<dbReference type="InterPro" id="IPR011333">
    <property type="entry name" value="SKP1/BTB/POZ_sf"/>
</dbReference>
<dbReference type="PROSITE" id="PS50097">
    <property type="entry name" value="BTB"/>
    <property type="match status" value="1"/>
</dbReference>
<dbReference type="SMART" id="SM00225">
    <property type="entry name" value="BTB"/>
    <property type="match status" value="1"/>
</dbReference>
<dbReference type="Pfam" id="PF00651">
    <property type="entry name" value="BTB"/>
    <property type="match status" value="1"/>
</dbReference>
<dbReference type="PANTHER" id="PTHR24410:SF23">
    <property type="entry name" value="BTB DOMAIN-CONTAINING PROTEIN-RELATED"/>
    <property type="match status" value="1"/>
</dbReference>
<dbReference type="AlphaFoldDB" id="L8H3U9"/>
<dbReference type="EMBL" id="KB007933">
    <property type="protein sequence ID" value="ELR19413.1"/>
    <property type="molecule type" value="Genomic_DNA"/>
</dbReference>
<feature type="compositionally biased region" description="Low complexity" evidence="1">
    <location>
        <begin position="101"/>
        <end position="114"/>
    </location>
</feature>
<feature type="region of interest" description="Disordered" evidence="1">
    <location>
        <begin position="210"/>
        <end position="322"/>
    </location>
</feature>
<dbReference type="PANTHER" id="PTHR24410">
    <property type="entry name" value="HL07962P-RELATED"/>
    <property type="match status" value="1"/>
</dbReference>
<feature type="compositionally biased region" description="Low complexity" evidence="1">
    <location>
        <begin position="80"/>
        <end position="94"/>
    </location>
</feature>
<dbReference type="VEuPathDB" id="AmoebaDB:ACA1_266390"/>
<feature type="compositionally biased region" description="Low complexity" evidence="1">
    <location>
        <begin position="175"/>
        <end position="196"/>
    </location>
</feature>
<dbReference type="OrthoDB" id="532951at2759"/>
<feature type="region of interest" description="Disordered" evidence="1">
    <location>
        <begin position="79"/>
        <end position="147"/>
    </location>
</feature>
<feature type="compositionally biased region" description="Low complexity" evidence="1">
    <location>
        <begin position="233"/>
        <end position="248"/>
    </location>
</feature>